<sequence length="143" mass="16535">MKKMLMLACVSFLLFSCGAKKELVKDIAEEESIFSVEWKLKKLGTKQMKYEQENETITLLMNLESNNVSGFSACNRYFGKFSTKKEELKFGNMASTMMACPDKTMALERQYLQQLDKVNNYVLTETGELQLRNDDKVLLIFVR</sequence>
<dbReference type="Gene3D" id="2.40.128.270">
    <property type="match status" value="1"/>
</dbReference>
<evidence type="ECO:0000259" key="2">
    <source>
        <dbReference type="Pfam" id="PF03724"/>
    </source>
</evidence>
<dbReference type="PANTHER" id="PTHR35535:SF1">
    <property type="entry name" value="HEAT SHOCK PROTEIN HSLJ"/>
    <property type="match status" value="1"/>
</dbReference>
<dbReference type="Proteomes" id="UP000824267">
    <property type="component" value="Unassembled WGS sequence"/>
</dbReference>
<proteinExistence type="predicted"/>
<keyword evidence="1" id="KW-0732">Signal</keyword>
<dbReference type="InterPro" id="IPR038670">
    <property type="entry name" value="HslJ-like_sf"/>
</dbReference>
<gene>
    <name evidence="3" type="ORF">IAC47_05870</name>
</gene>
<dbReference type="InterPro" id="IPR053147">
    <property type="entry name" value="Hsp_HslJ-like"/>
</dbReference>
<reference evidence="3" key="1">
    <citation type="journal article" date="2021" name="PeerJ">
        <title>Extensive microbial diversity within the chicken gut microbiome revealed by metagenomics and culture.</title>
        <authorList>
            <person name="Gilroy R."/>
            <person name="Ravi A."/>
            <person name="Getino M."/>
            <person name="Pursley I."/>
            <person name="Horton D.L."/>
            <person name="Alikhan N.F."/>
            <person name="Baker D."/>
            <person name="Gharbi K."/>
            <person name="Hall N."/>
            <person name="Watson M."/>
            <person name="Adriaenssens E.M."/>
            <person name="Foster-Nyarko E."/>
            <person name="Jarju S."/>
            <person name="Secka A."/>
            <person name="Antonio M."/>
            <person name="Oren A."/>
            <person name="Chaudhuri R.R."/>
            <person name="La Ragione R."/>
            <person name="Hildebrand F."/>
            <person name="Pallen M.J."/>
        </authorList>
    </citation>
    <scope>NUCLEOTIDE SEQUENCE</scope>
    <source>
        <strain evidence="3">Gambia16-930</strain>
    </source>
</reference>
<feature type="chain" id="PRO_5039029471" evidence="1">
    <location>
        <begin position="22"/>
        <end position="143"/>
    </location>
</feature>
<dbReference type="Pfam" id="PF03724">
    <property type="entry name" value="META"/>
    <property type="match status" value="1"/>
</dbReference>
<name>A0A9D1RHM8_9BACT</name>
<feature type="signal peptide" evidence="1">
    <location>
        <begin position="1"/>
        <end position="21"/>
    </location>
</feature>
<dbReference type="PANTHER" id="PTHR35535">
    <property type="entry name" value="HEAT SHOCK PROTEIN HSLJ"/>
    <property type="match status" value="1"/>
</dbReference>
<dbReference type="AlphaFoldDB" id="A0A9D1RHM8"/>
<protein>
    <submittedName>
        <fullName evidence="3">META domain-containing protein</fullName>
    </submittedName>
</protein>
<organism evidence="3 4">
    <name type="scientific">Candidatus Onthomorpha intestinigallinarum</name>
    <dbReference type="NCBI Taxonomy" id="2840880"/>
    <lineage>
        <taxon>Bacteria</taxon>
        <taxon>Pseudomonadati</taxon>
        <taxon>Bacteroidota</taxon>
        <taxon>Bacteroidia</taxon>
        <taxon>Bacteroidales</taxon>
        <taxon>Candidatus Onthomorpha</taxon>
    </lineage>
</organism>
<evidence type="ECO:0000313" key="3">
    <source>
        <dbReference type="EMBL" id="HIW87782.1"/>
    </source>
</evidence>
<dbReference type="InterPro" id="IPR005184">
    <property type="entry name" value="DUF306_Meta_HslJ"/>
</dbReference>
<accession>A0A9D1RHM8</accession>
<reference evidence="3" key="2">
    <citation type="submission" date="2021-04" db="EMBL/GenBank/DDBJ databases">
        <authorList>
            <person name="Gilroy R."/>
        </authorList>
    </citation>
    <scope>NUCLEOTIDE SEQUENCE</scope>
    <source>
        <strain evidence="3">Gambia16-930</strain>
    </source>
</reference>
<dbReference type="EMBL" id="DXGG01000185">
    <property type="protein sequence ID" value="HIW87782.1"/>
    <property type="molecule type" value="Genomic_DNA"/>
</dbReference>
<evidence type="ECO:0000313" key="4">
    <source>
        <dbReference type="Proteomes" id="UP000824267"/>
    </source>
</evidence>
<feature type="domain" description="DUF306" evidence="2">
    <location>
        <begin position="33"/>
        <end position="140"/>
    </location>
</feature>
<dbReference type="PROSITE" id="PS51257">
    <property type="entry name" value="PROKAR_LIPOPROTEIN"/>
    <property type="match status" value="1"/>
</dbReference>
<evidence type="ECO:0000256" key="1">
    <source>
        <dbReference type="SAM" id="SignalP"/>
    </source>
</evidence>
<comment type="caution">
    <text evidence="3">The sequence shown here is derived from an EMBL/GenBank/DDBJ whole genome shotgun (WGS) entry which is preliminary data.</text>
</comment>